<feature type="transmembrane region" description="Helical" evidence="5">
    <location>
        <begin position="92"/>
        <end position="112"/>
    </location>
</feature>
<keyword evidence="3 5" id="KW-1133">Transmembrane helix</keyword>
<proteinExistence type="predicted"/>
<sequence length="251" mass="27937">MRWLNIRSIVAFLLTVIVVFQIFPVISIPITNSIILSSHEGLSYGVFGWCVTEPGMEPQCTRTKIGYDSSDPAILGHSLFLPSSSKYSVTKLLVVHPIALTLTVILWAMSLIITLSRMGTSPSFILLTACVSLLAFLFSLFCFLVDLLLFKLALRWPGWLMFASTVLIAVCCSLLWSLRRTVSIQKYESLRMGSEEEGNRSNSIITRVSSKKDKINVESYEMSNMDRLSSMAASANLSYIEPQLAYKGSIV</sequence>
<dbReference type="PANTHER" id="PTHR28013:SF3">
    <property type="entry name" value="PROTEIN DCV1-RELATED"/>
    <property type="match status" value="1"/>
</dbReference>
<name>G0VDF1_NAUCA</name>
<feature type="transmembrane region" description="Helical" evidence="5">
    <location>
        <begin position="156"/>
        <end position="178"/>
    </location>
</feature>
<dbReference type="FunCoup" id="G0VDF1">
    <property type="interactions" value="19"/>
</dbReference>
<dbReference type="InterPro" id="IPR051380">
    <property type="entry name" value="pH-response_reg_palI/RIM9"/>
</dbReference>
<dbReference type="GO" id="GO:0035838">
    <property type="term" value="C:growing cell tip"/>
    <property type="evidence" value="ECO:0007669"/>
    <property type="project" value="TreeGrafter"/>
</dbReference>
<dbReference type="GO" id="GO:0005886">
    <property type="term" value="C:plasma membrane"/>
    <property type="evidence" value="ECO:0007669"/>
    <property type="project" value="EnsemblFungi"/>
</dbReference>
<evidence type="ECO:0000313" key="6">
    <source>
        <dbReference type="EMBL" id="CCC69513.1"/>
    </source>
</evidence>
<feature type="transmembrane region" description="Helical" evidence="5">
    <location>
        <begin position="124"/>
        <end position="150"/>
    </location>
</feature>
<dbReference type="Pfam" id="PF06687">
    <property type="entry name" value="SUR7"/>
    <property type="match status" value="1"/>
</dbReference>
<evidence type="ECO:0000256" key="3">
    <source>
        <dbReference type="ARBA" id="ARBA00022989"/>
    </source>
</evidence>
<keyword evidence="2 5" id="KW-0812">Transmembrane</keyword>
<dbReference type="HOGENOM" id="CLU_084537_1_0_1"/>
<dbReference type="OrthoDB" id="2354757at2759"/>
<dbReference type="OMA" id="DWPGWLM"/>
<dbReference type="Proteomes" id="UP000001640">
    <property type="component" value="Chromosome 3"/>
</dbReference>
<dbReference type="EMBL" id="HE576754">
    <property type="protein sequence ID" value="CCC69513.1"/>
    <property type="molecule type" value="Genomic_DNA"/>
</dbReference>
<dbReference type="InterPro" id="IPR009571">
    <property type="entry name" value="SUR7/Rim9-like_fungi"/>
</dbReference>
<dbReference type="InParanoid" id="G0VDF1"/>
<gene>
    <name evidence="6" type="primary">NCAS0C05230</name>
    <name evidence="6" type="ordered locus">NCAS_0C05230</name>
</gene>
<keyword evidence="7" id="KW-1185">Reference proteome</keyword>
<dbReference type="eggNOG" id="ENOG502S1J0">
    <property type="taxonomic scope" value="Eukaryota"/>
</dbReference>
<comment type="subcellular location">
    <subcellularLocation>
        <location evidence="1">Membrane</location>
        <topology evidence="1">Multi-pass membrane protein</topology>
    </subcellularLocation>
</comment>
<dbReference type="PANTHER" id="PTHR28013">
    <property type="entry name" value="PROTEIN DCV1-RELATED"/>
    <property type="match status" value="1"/>
</dbReference>
<evidence type="ECO:0000256" key="5">
    <source>
        <dbReference type="SAM" id="Phobius"/>
    </source>
</evidence>
<protein>
    <recommendedName>
        <fullName evidence="8">PH-response regulator protein palI/RIM9</fullName>
    </recommendedName>
</protein>
<dbReference type="GO" id="GO:0032153">
    <property type="term" value="C:cell division site"/>
    <property type="evidence" value="ECO:0007669"/>
    <property type="project" value="TreeGrafter"/>
</dbReference>
<evidence type="ECO:0000256" key="1">
    <source>
        <dbReference type="ARBA" id="ARBA00004141"/>
    </source>
</evidence>
<dbReference type="STRING" id="1064592.G0VDF1"/>
<dbReference type="KEGG" id="ncs:NCAS_0C05230"/>
<reference key="2">
    <citation type="submission" date="2011-08" db="EMBL/GenBank/DDBJ databases">
        <title>Genome sequence of Naumovozyma castellii.</title>
        <authorList>
            <person name="Gordon J.L."/>
            <person name="Armisen D."/>
            <person name="Proux-Wera E."/>
            <person name="OhEigeartaigh S.S."/>
            <person name="Byrne K.P."/>
            <person name="Wolfe K.H."/>
        </authorList>
    </citation>
    <scope>NUCLEOTIDE SEQUENCE</scope>
    <source>
        <strain>Type strain:CBS 4309</strain>
    </source>
</reference>
<dbReference type="GO" id="GO:0030437">
    <property type="term" value="P:ascospore formation"/>
    <property type="evidence" value="ECO:0007669"/>
    <property type="project" value="EnsemblFungi"/>
</dbReference>
<reference evidence="6 7" key="1">
    <citation type="journal article" date="2011" name="Proc. Natl. Acad. Sci. U.S.A.">
        <title>Evolutionary erosion of yeast sex chromosomes by mating-type switching accidents.</title>
        <authorList>
            <person name="Gordon J.L."/>
            <person name="Armisen D."/>
            <person name="Proux-Wera E."/>
            <person name="Oheigeartaigh S.S."/>
            <person name="Byrne K.P."/>
            <person name="Wolfe K.H."/>
        </authorList>
    </citation>
    <scope>NUCLEOTIDE SEQUENCE [LARGE SCALE GENOMIC DNA]</scope>
    <source>
        <strain evidence="7">ATCC 76901 / BCRC 22586 / CBS 4309 / NBRC 1992 / NRRL Y-12630</strain>
    </source>
</reference>
<evidence type="ECO:0000313" key="7">
    <source>
        <dbReference type="Proteomes" id="UP000001640"/>
    </source>
</evidence>
<dbReference type="RefSeq" id="XP_003675877.1">
    <property type="nucleotide sequence ID" value="XM_003675829.1"/>
</dbReference>
<accession>G0VDF1</accession>
<evidence type="ECO:0000256" key="2">
    <source>
        <dbReference type="ARBA" id="ARBA00022692"/>
    </source>
</evidence>
<organism evidence="6 7">
    <name type="scientific">Naumovozyma castellii</name>
    <name type="common">Yeast</name>
    <name type="synonym">Saccharomyces castellii</name>
    <dbReference type="NCBI Taxonomy" id="27288"/>
    <lineage>
        <taxon>Eukaryota</taxon>
        <taxon>Fungi</taxon>
        <taxon>Dikarya</taxon>
        <taxon>Ascomycota</taxon>
        <taxon>Saccharomycotina</taxon>
        <taxon>Saccharomycetes</taxon>
        <taxon>Saccharomycetales</taxon>
        <taxon>Saccharomycetaceae</taxon>
        <taxon>Naumovozyma</taxon>
    </lineage>
</organism>
<dbReference type="AlphaFoldDB" id="G0VDF1"/>
<evidence type="ECO:0000256" key="4">
    <source>
        <dbReference type="ARBA" id="ARBA00023136"/>
    </source>
</evidence>
<keyword evidence="4 5" id="KW-0472">Membrane</keyword>
<dbReference type="GO" id="GO:0000328">
    <property type="term" value="C:fungal-type vacuole lumen"/>
    <property type="evidence" value="ECO:0007669"/>
    <property type="project" value="EnsemblFungi"/>
</dbReference>
<evidence type="ECO:0008006" key="8">
    <source>
        <dbReference type="Google" id="ProtNLM"/>
    </source>
</evidence>
<dbReference type="GeneID" id="96903094"/>